<dbReference type="InterPro" id="IPR000713">
    <property type="entry name" value="Mur_ligase_N"/>
</dbReference>
<dbReference type="GO" id="GO:0016874">
    <property type="term" value="F:ligase activity"/>
    <property type="evidence" value="ECO:0007669"/>
    <property type="project" value="UniProtKB-KW"/>
</dbReference>
<dbReference type="Proteomes" id="UP001500394">
    <property type="component" value="Unassembled WGS sequence"/>
</dbReference>
<feature type="domain" description="Mur ligase central" evidence="2">
    <location>
        <begin position="108"/>
        <end position="284"/>
    </location>
</feature>
<dbReference type="Gene3D" id="3.40.1190.10">
    <property type="entry name" value="Mur-like, catalytic domain"/>
    <property type="match status" value="1"/>
</dbReference>
<comment type="caution">
    <text evidence="3">The sequence shown here is derived from an EMBL/GenBank/DDBJ whole genome shotgun (WGS) entry which is preliminary data.</text>
</comment>
<dbReference type="Pfam" id="PF01225">
    <property type="entry name" value="Mur_ligase"/>
    <property type="match status" value="1"/>
</dbReference>
<dbReference type="Pfam" id="PF08245">
    <property type="entry name" value="Mur_ligase_M"/>
    <property type="match status" value="1"/>
</dbReference>
<dbReference type="InterPro" id="IPR036615">
    <property type="entry name" value="Mur_ligase_C_dom_sf"/>
</dbReference>
<dbReference type="Gene3D" id="3.40.50.720">
    <property type="entry name" value="NAD(P)-binding Rossmann-like Domain"/>
    <property type="match status" value="1"/>
</dbReference>
<dbReference type="RefSeq" id="WP_345064354.1">
    <property type="nucleotide sequence ID" value="NZ_BAABGR010000006.1"/>
</dbReference>
<evidence type="ECO:0000313" key="3">
    <source>
        <dbReference type="EMBL" id="GAA4511959.1"/>
    </source>
</evidence>
<dbReference type="PANTHER" id="PTHR43445">
    <property type="entry name" value="UDP-N-ACETYLMURAMATE--L-ALANINE LIGASE-RELATED"/>
    <property type="match status" value="1"/>
</dbReference>
<evidence type="ECO:0000313" key="4">
    <source>
        <dbReference type="Proteomes" id="UP001500394"/>
    </source>
</evidence>
<sequence length="461" mass="52517">MRVHFIAIGGSVMHNLAISLAKLGHQVTGSDDQIVEPSKSKLIEAGLYPEEIGWNADKITEDIDAIILGKHAAADNPELLKAQELNIKIYSFPEFIYEQSKEKIRVVIAGTFGKTTITSMIMHVLKKMEKDFDYVIGAKIEGFESLIRLTSTARIILIEGDEYYASSIDAHSKFHYYHPNIALLSNISWDSFNMEISEEDYYRQFRDFIYTIVPKGTLVYNKEDANVVKVVNETKELKINRHGYKLPAYTINKGVTYLHNDGQDIPLLVIGRQNLSNIAGAYTVCEWLGIRRTDFYEAIKDFKSSIRYLEFVKSEGGSVVYQDFAHTPAKLRSSIHAVKEQFPLQKLLTVIELNPYDVFEGDKLSLYCRSMNEADYAVVFVNKNSIKEKNIILNEIVAKIKDTFQHPKLDIFLDITELKDFLESFDSQGVNSLFMTSNNYAGANVLTFADKFLSRRDKKSE</sequence>
<proteinExistence type="predicted"/>
<dbReference type="Gene3D" id="3.90.190.20">
    <property type="entry name" value="Mur ligase, C-terminal domain"/>
    <property type="match status" value="1"/>
</dbReference>
<keyword evidence="3" id="KW-0436">Ligase</keyword>
<protein>
    <submittedName>
        <fullName evidence="3">Mur ligase family protein</fullName>
    </submittedName>
</protein>
<evidence type="ECO:0000259" key="1">
    <source>
        <dbReference type="Pfam" id="PF01225"/>
    </source>
</evidence>
<dbReference type="SUPFAM" id="SSF53244">
    <property type="entry name" value="MurD-like peptide ligases, peptide-binding domain"/>
    <property type="match status" value="1"/>
</dbReference>
<dbReference type="InterPro" id="IPR036565">
    <property type="entry name" value="Mur-like_cat_sf"/>
</dbReference>
<keyword evidence="4" id="KW-1185">Reference proteome</keyword>
<dbReference type="EMBL" id="BAABGR010000006">
    <property type="protein sequence ID" value="GAA4511959.1"/>
    <property type="molecule type" value="Genomic_DNA"/>
</dbReference>
<dbReference type="InterPro" id="IPR050061">
    <property type="entry name" value="MurCDEF_pg_biosynth"/>
</dbReference>
<dbReference type="SUPFAM" id="SSF53623">
    <property type="entry name" value="MurD-like peptide ligases, catalytic domain"/>
    <property type="match status" value="1"/>
</dbReference>
<evidence type="ECO:0000259" key="2">
    <source>
        <dbReference type="Pfam" id="PF08245"/>
    </source>
</evidence>
<dbReference type="SUPFAM" id="SSF51984">
    <property type="entry name" value="MurCD N-terminal domain"/>
    <property type="match status" value="1"/>
</dbReference>
<dbReference type="InterPro" id="IPR013221">
    <property type="entry name" value="Mur_ligase_cen"/>
</dbReference>
<dbReference type="PANTHER" id="PTHR43445:SF5">
    <property type="entry name" value="UDP-N-ACETYLMURAMATE--L-ALANYL-GAMMA-D-GLUTAMYL-MESO-2,6-DIAMINOHEPTANDIOATE LIGASE"/>
    <property type="match status" value="1"/>
</dbReference>
<reference evidence="4" key="1">
    <citation type="journal article" date="2019" name="Int. J. Syst. Evol. Microbiol.">
        <title>The Global Catalogue of Microorganisms (GCM) 10K type strain sequencing project: providing services to taxonomists for standard genome sequencing and annotation.</title>
        <authorList>
            <consortium name="The Broad Institute Genomics Platform"/>
            <consortium name="The Broad Institute Genome Sequencing Center for Infectious Disease"/>
            <person name="Wu L."/>
            <person name="Ma J."/>
        </authorList>
    </citation>
    <scope>NUCLEOTIDE SEQUENCE [LARGE SCALE GENOMIC DNA]</scope>
    <source>
        <strain evidence="4">JCM 17858</strain>
    </source>
</reference>
<organism evidence="3 4">
    <name type="scientific">Sphingobacterium thermophilum</name>
    <dbReference type="NCBI Taxonomy" id="768534"/>
    <lineage>
        <taxon>Bacteria</taxon>
        <taxon>Pseudomonadati</taxon>
        <taxon>Bacteroidota</taxon>
        <taxon>Sphingobacteriia</taxon>
        <taxon>Sphingobacteriales</taxon>
        <taxon>Sphingobacteriaceae</taxon>
        <taxon>Sphingobacterium</taxon>
    </lineage>
</organism>
<feature type="domain" description="Mur ligase N-terminal catalytic" evidence="1">
    <location>
        <begin position="3"/>
        <end position="99"/>
    </location>
</feature>
<name>A0ABP8QWL2_9SPHI</name>
<accession>A0ABP8QWL2</accession>
<gene>
    <name evidence="3" type="ORF">GCM10023173_05360</name>
</gene>